<keyword evidence="3" id="KW-1185">Reference proteome</keyword>
<keyword evidence="1" id="KW-0472">Membrane</keyword>
<keyword evidence="1" id="KW-0812">Transmembrane</keyword>
<dbReference type="AlphaFoldDB" id="A0A5S3PPB5"/>
<comment type="caution">
    <text evidence="2">The sequence shown here is derived from an EMBL/GenBank/DDBJ whole genome shotgun (WGS) entry which is preliminary data.</text>
</comment>
<dbReference type="OrthoDB" id="709028at2"/>
<proteinExistence type="predicted"/>
<name>A0A5S3PPB5_9FLAO</name>
<sequence length="217" mass="26089">MDELELLKKDWQKKEEHLPKLSYNEIYTMLWKKSSSIVKWIFYISIIELVFWIVLNAAPFFMDSYQEKLGDIEDTFSITFIIISTIFTFGIILIFIYFLYKAYRSISVVDNVKSLMESILKTRKIVQYYVGYNIIMAILVTIYTIYHLFTHDEKVMKLFQTIREEGSELKFWLFGAVIVVLGMFFVVGFIWLFYRLIYGFLLRKLNHNYKELKKLEV</sequence>
<evidence type="ECO:0000313" key="3">
    <source>
        <dbReference type="Proteomes" id="UP000310314"/>
    </source>
</evidence>
<protein>
    <submittedName>
        <fullName evidence="2">Uncharacterized protein</fullName>
    </submittedName>
</protein>
<organism evidence="2 3">
    <name type="scientific">Maribacter algarum</name>
    <name type="common">ex Zhang et al. 2020</name>
    <dbReference type="NCBI Taxonomy" id="2578118"/>
    <lineage>
        <taxon>Bacteria</taxon>
        <taxon>Pseudomonadati</taxon>
        <taxon>Bacteroidota</taxon>
        <taxon>Flavobacteriia</taxon>
        <taxon>Flavobacteriales</taxon>
        <taxon>Flavobacteriaceae</taxon>
        <taxon>Maribacter</taxon>
    </lineage>
</organism>
<feature type="transmembrane region" description="Helical" evidence="1">
    <location>
        <begin position="78"/>
        <end position="100"/>
    </location>
</feature>
<dbReference type="Proteomes" id="UP000310314">
    <property type="component" value="Unassembled WGS sequence"/>
</dbReference>
<dbReference type="RefSeq" id="WP_138659197.1">
    <property type="nucleotide sequence ID" value="NZ_VATY01000003.1"/>
</dbReference>
<feature type="transmembrane region" description="Helical" evidence="1">
    <location>
        <begin position="129"/>
        <end position="149"/>
    </location>
</feature>
<feature type="transmembrane region" description="Helical" evidence="1">
    <location>
        <begin position="40"/>
        <end position="58"/>
    </location>
</feature>
<reference evidence="2 3" key="1">
    <citation type="submission" date="2019-05" db="EMBL/GenBank/DDBJ databases">
        <authorList>
            <person name="Zhang J.-Y."/>
            <person name="Feg X."/>
            <person name="Du Z.-J."/>
        </authorList>
    </citation>
    <scope>NUCLEOTIDE SEQUENCE [LARGE SCALE GENOMIC DNA]</scope>
    <source>
        <strain evidence="2 3">RZ26</strain>
    </source>
</reference>
<gene>
    <name evidence="2" type="ORF">FEE95_14860</name>
</gene>
<keyword evidence="1" id="KW-1133">Transmembrane helix</keyword>
<feature type="transmembrane region" description="Helical" evidence="1">
    <location>
        <begin position="169"/>
        <end position="194"/>
    </location>
</feature>
<accession>A0A5S3PPB5</accession>
<evidence type="ECO:0000313" key="2">
    <source>
        <dbReference type="EMBL" id="TMM56329.1"/>
    </source>
</evidence>
<evidence type="ECO:0000256" key="1">
    <source>
        <dbReference type="SAM" id="Phobius"/>
    </source>
</evidence>
<dbReference type="EMBL" id="VATY01000003">
    <property type="protein sequence ID" value="TMM56329.1"/>
    <property type="molecule type" value="Genomic_DNA"/>
</dbReference>